<proteinExistence type="predicted"/>
<dbReference type="EMBL" id="OW240919">
    <property type="protein sequence ID" value="CAH2312758.1"/>
    <property type="molecule type" value="Genomic_DNA"/>
</dbReference>
<name>A0AAD1WIQ5_PELCU</name>
<dbReference type="AlphaFoldDB" id="A0AAD1WIQ5"/>
<evidence type="ECO:0000313" key="1">
    <source>
        <dbReference type="EMBL" id="CAH2312758.1"/>
    </source>
</evidence>
<reference evidence="1" key="1">
    <citation type="submission" date="2022-03" db="EMBL/GenBank/DDBJ databases">
        <authorList>
            <person name="Alioto T."/>
            <person name="Alioto T."/>
            <person name="Gomez Garrido J."/>
        </authorList>
    </citation>
    <scope>NUCLEOTIDE SEQUENCE</scope>
</reference>
<protein>
    <submittedName>
        <fullName evidence="1">Uncharacterized protein</fullName>
    </submittedName>
</protein>
<gene>
    <name evidence="1" type="ORF">PECUL_23A054484</name>
</gene>
<accession>A0AAD1WIQ5</accession>
<evidence type="ECO:0000313" key="2">
    <source>
        <dbReference type="Proteomes" id="UP001295444"/>
    </source>
</evidence>
<sequence length="153" mass="17730">MWKRTDNNRGLDDLLPTTKTLLQVWNKMKYELVSRPTLPLATPMRTIGQEIPTFPWDMWAKGEKIPKQVKLIIYHTLISANLVISRHWKKTMTPPIEDLVKQVDQNWAYEKMANTQFGVRKGVLEAHDLWVQHTISSPTITHNHNYSSATNGP</sequence>
<organism evidence="1 2">
    <name type="scientific">Pelobates cultripes</name>
    <name type="common">Western spadefoot toad</name>
    <dbReference type="NCBI Taxonomy" id="61616"/>
    <lineage>
        <taxon>Eukaryota</taxon>
        <taxon>Metazoa</taxon>
        <taxon>Chordata</taxon>
        <taxon>Craniata</taxon>
        <taxon>Vertebrata</taxon>
        <taxon>Euteleostomi</taxon>
        <taxon>Amphibia</taxon>
        <taxon>Batrachia</taxon>
        <taxon>Anura</taxon>
        <taxon>Pelobatoidea</taxon>
        <taxon>Pelobatidae</taxon>
        <taxon>Pelobates</taxon>
    </lineage>
</organism>
<dbReference type="Proteomes" id="UP001295444">
    <property type="component" value="Chromosome 08"/>
</dbReference>
<keyword evidence="2" id="KW-1185">Reference proteome</keyword>